<sequence>MEIKLDEVRKYGKEENFFIDIRDTERVVLSIKDRDDIIVPMDEASFNELREKINEAYELRQM</sequence>
<reference evidence="1" key="1">
    <citation type="journal article" date="2021" name="Proc. Natl. Acad. Sci. U.S.A.">
        <title>A Catalog of Tens of Thousands of Viruses from Human Metagenomes Reveals Hidden Associations with Chronic Diseases.</title>
        <authorList>
            <person name="Tisza M.J."/>
            <person name="Buck C.B."/>
        </authorList>
    </citation>
    <scope>NUCLEOTIDE SEQUENCE</scope>
    <source>
        <strain evidence="1">Ct16M3</strain>
    </source>
</reference>
<organism evidence="1">
    <name type="scientific">Siphoviridae sp. ct16M3</name>
    <dbReference type="NCBI Taxonomy" id="2825305"/>
    <lineage>
        <taxon>Viruses</taxon>
        <taxon>Duplodnaviria</taxon>
        <taxon>Heunggongvirae</taxon>
        <taxon>Uroviricota</taxon>
        <taxon>Caudoviricetes</taxon>
    </lineage>
</organism>
<name>A0A8S5PQ73_9CAUD</name>
<evidence type="ECO:0000313" key="1">
    <source>
        <dbReference type="EMBL" id="DAE09002.1"/>
    </source>
</evidence>
<dbReference type="EMBL" id="BK015481">
    <property type="protein sequence ID" value="DAE09002.1"/>
    <property type="molecule type" value="Genomic_DNA"/>
</dbReference>
<accession>A0A8S5PQ73</accession>
<protein>
    <submittedName>
        <fullName evidence="1">Uncharacterized protein</fullName>
    </submittedName>
</protein>
<proteinExistence type="predicted"/>